<proteinExistence type="predicted"/>
<dbReference type="HOGENOM" id="CLU_722334_0_0_1"/>
<accession>A0A0D9W7X6</accession>
<dbReference type="AlphaFoldDB" id="A0A0D9W7X6"/>
<dbReference type="Gramene" id="LPERR04G16990.1">
    <property type="protein sequence ID" value="LPERR04G16990.1"/>
    <property type="gene ID" value="LPERR04G16990"/>
</dbReference>
<dbReference type="EnsemblPlants" id="LPERR04G16990.1">
    <property type="protein sequence ID" value="LPERR04G16990.1"/>
    <property type="gene ID" value="LPERR04G16990"/>
</dbReference>
<protein>
    <submittedName>
        <fullName evidence="1">Uncharacterized protein</fullName>
    </submittedName>
</protein>
<organism evidence="1 2">
    <name type="scientific">Leersia perrieri</name>
    <dbReference type="NCBI Taxonomy" id="77586"/>
    <lineage>
        <taxon>Eukaryota</taxon>
        <taxon>Viridiplantae</taxon>
        <taxon>Streptophyta</taxon>
        <taxon>Embryophyta</taxon>
        <taxon>Tracheophyta</taxon>
        <taxon>Spermatophyta</taxon>
        <taxon>Magnoliopsida</taxon>
        <taxon>Liliopsida</taxon>
        <taxon>Poales</taxon>
        <taxon>Poaceae</taxon>
        <taxon>BOP clade</taxon>
        <taxon>Oryzoideae</taxon>
        <taxon>Oryzeae</taxon>
        <taxon>Oryzinae</taxon>
        <taxon>Leersia</taxon>
    </lineage>
</organism>
<keyword evidence="2" id="KW-1185">Reference proteome</keyword>
<name>A0A0D9W7X6_9ORYZ</name>
<evidence type="ECO:0000313" key="2">
    <source>
        <dbReference type="Proteomes" id="UP000032180"/>
    </source>
</evidence>
<evidence type="ECO:0000313" key="1">
    <source>
        <dbReference type="EnsemblPlants" id="LPERR04G16990.1"/>
    </source>
</evidence>
<reference evidence="2" key="2">
    <citation type="submission" date="2013-12" db="EMBL/GenBank/DDBJ databases">
        <authorList>
            <person name="Yu Y."/>
            <person name="Lee S."/>
            <person name="de Baynast K."/>
            <person name="Wissotski M."/>
            <person name="Liu L."/>
            <person name="Talag J."/>
            <person name="Goicoechea J."/>
            <person name="Angelova A."/>
            <person name="Jetty R."/>
            <person name="Kudrna D."/>
            <person name="Golser W."/>
            <person name="Rivera L."/>
            <person name="Zhang J."/>
            <person name="Wing R."/>
        </authorList>
    </citation>
    <scope>NUCLEOTIDE SEQUENCE</scope>
</reference>
<reference evidence="1 2" key="1">
    <citation type="submission" date="2012-08" db="EMBL/GenBank/DDBJ databases">
        <title>Oryza genome evolution.</title>
        <authorList>
            <person name="Wing R.A."/>
        </authorList>
    </citation>
    <scope>NUCLEOTIDE SEQUENCE</scope>
</reference>
<reference evidence="1" key="3">
    <citation type="submission" date="2015-04" db="UniProtKB">
        <authorList>
            <consortium name="EnsemblPlants"/>
        </authorList>
    </citation>
    <scope>IDENTIFICATION</scope>
</reference>
<sequence>MGPVPGSVAPAYARPWWSCAAPGSAEVAAARARGRSICGYAASGVLRLSARAASVVCAGVHTVVQRLRRGRWAAGVLALGGVTAGDGEAALMREGQIYGRRAWIWSWLGWFPSPRQGGGASLCTVGFVARGWRCEARSLAGRWLMLVCSRKGAGRRGRLPLCRSGALSSLSGTGGGFGLRKGLAAVCWRFECGHESIFPVVNVRVLVWVVRRCWRKLCRAFGRFDDGDVRGRHFPSWGRCLGENLVPTLGRAAAAFHVVSFLGASLRGSTFCMGNHGLFFSTLKPSWLDVRRGLAFFRAALLLRWAAHSSSELLVDGVAAMLGNDDMLHSLPRCFGAGRMQEWSFGGLADVLRRMLGLSFAWRHDGFNVAAVVQSALLGRVGG</sequence>
<dbReference type="Proteomes" id="UP000032180">
    <property type="component" value="Chromosome 4"/>
</dbReference>